<dbReference type="GO" id="GO:0005886">
    <property type="term" value="C:plasma membrane"/>
    <property type="evidence" value="ECO:0007669"/>
    <property type="project" value="TreeGrafter"/>
</dbReference>
<dbReference type="InterPro" id="IPR009075">
    <property type="entry name" value="AcylCo_DH/oxidase_C"/>
</dbReference>
<evidence type="ECO:0000256" key="2">
    <source>
        <dbReference type="ARBA" id="ARBA00009347"/>
    </source>
</evidence>
<keyword evidence="4" id="KW-0274">FAD</keyword>
<evidence type="ECO:0000313" key="10">
    <source>
        <dbReference type="EMBL" id="CAB5061398.1"/>
    </source>
</evidence>
<keyword evidence="3" id="KW-0285">Flavoprotein</keyword>
<dbReference type="InterPro" id="IPR009100">
    <property type="entry name" value="AcylCoA_DH/oxidase_NM_dom_sf"/>
</dbReference>
<dbReference type="GO" id="GO:0050660">
    <property type="term" value="F:flavin adenine dinucleotide binding"/>
    <property type="evidence" value="ECO:0007669"/>
    <property type="project" value="InterPro"/>
</dbReference>
<evidence type="ECO:0000259" key="6">
    <source>
        <dbReference type="Pfam" id="PF00441"/>
    </source>
</evidence>
<evidence type="ECO:0000256" key="5">
    <source>
        <dbReference type="ARBA" id="ARBA00023002"/>
    </source>
</evidence>
<dbReference type="Gene3D" id="1.10.540.10">
    <property type="entry name" value="Acyl-CoA dehydrogenase/oxidase, N-terminal domain"/>
    <property type="match status" value="1"/>
</dbReference>
<dbReference type="InterPro" id="IPR052161">
    <property type="entry name" value="Mycobact_Acyl-CoA_DH"/>
</dbReference>
<dbReference type="FunFam" id="2.40.110.10:FF:000011">
    <property type="entry name" value="Acyl-CoA dehydrogenase FadE34"/>
    <property type="match status" value="1"/>
</dbReference>
<dbReference type="EMBL" id="CAFBQU010000006">
    <property type="protein sequence ID" value="CAB5061398.1"/>
    <property type="molecule type" value="Genomic_DNA"/>
</dbReference>
<dbReference type="Gene3D" id="1.20.140.10">
    <property type="entry name" value="Butyryl-CoA Dehydrogenase, subunit A, domain 3"/>
    <property type="match status" value="1"/>
</dbReference>
<sequence length="427" mass="47298">MHFAKPLPVGNDGGMELTYPAAAEKFRGEIRTWLKENLPAGWFDAGFEMSADERKAFNESWPAKLYGGGWICATWPVEYGGRGLSVMEGVVLAEEFANAKAPMRADFFGDTLVGPTILQWGTEEQKKDFLPKILRGQSRWCQGFSEPNSGSDLASLKTTAVLDGDEWVINGQKVWTTQGHHADYCFLLTRTDPNSPKHKGISYLLVPMKQPGVEVRGIVQPDGTAEFCEVFFTDARCPKDNVVGGVNNGWQVANSTLAFERGMSATTGYRRFEEEYKLMVATAKRRGIIDDPMIRQRLMTYYTKIQILRINGLRSLTATVNKTKDLSVAALGASNKMFWSEMHKTALELALDIFGAEAMLVDAGSDIGSWPGTSRDKRRAGYPVSPMMSSFFFSRSETIWGGTSQIQRNIVGERVLGLPKEPKAAGE</sequence>
<dbReference type="InterPro" id="IPR037069">
    <property type="entry name" value="AcylCoA_DH/ox_N_sf"/>
</dbReference>
<dbReference type="Gene3D" id="2.40.110.10">
    <property type="entry name" value="Butyryl-CoA Dehydrogenase, subunit A, domain 2"/>
    <property type="match status" value="1"/>
</dbReference>
<evidence type="ECO:0000313" key="9">
    <source>
        <dbReference type="EMBL" id="CAB5018582.1"/>
    </source>
</evidence>
<feature type="domain" description="Acyl-CoA oxidase/dehydrogenase middle" evidence="7">
    <location>
        <begin position="141"/>
        <end position="234"/>
    </location>
</feature>
<evidence type="ECO:0000259" key="8">
    <source>
        <dbReference type="Pfam" id="PF02771"/>
    </source>
</evidence>
<dbReference type="InterPro" id="IPR036250">
    <property type="entry name" value="AcylCo_DH-like_C"/>
</dbReference>
<evidence type="ECO:0000256" key="1">
    <source>
        <dbReference type="ARBA" id="ARBA00001974"/>
    </source>
</evidence>
<protein>
    <submittedName>
        <fullName evidence="10">Unannotated protein</fullName>
    </submittedName>
</protein>
<feature type="domain" description="Acyl-CoA dehydrogenase/oxidase C-terminal" evidence="6">
    <location>
        <begin position="247"/>
        <end position="416"/>
    </location>
</feature>
<evidence type="ECO:0000256" key="4">
    <source>
        <dbReference type="ARBA" id="ARBA00022827"/>
    </source>
</evidence>
<dbReference type="PANTHER" id="PTHR43292:SF3">
    <property type="entry name" value="ACYL-COA DEHYDROGENASE FADE29"/>
    <property type="match status" value="1"/>
</dbReference>
<dbReference type="SUPFAM" id="SSF56645">
    <property type="entry name" value="Acyl-CoA dehydrogenase NM domain-like"/>
    <property type="match status" value="1"/>
</dbReference>
<comment type="cofactor">
    <cofactor evidence="1">
        <name>FAD</name>
        <dbReference type="ChEBI" id="CHEBI:57692"/>
    </cofactor>
</comment>
<proteinExistence type="inferred from homology"/>
<dbReference type="Pfam" id="PF00441">
    <property type="entry name" value="Acyl-CoA_dh_1"/>
    <property type="match status" value="1"/>
</dbReference>
<feature type="domain" description="Acyl-CoA dehydrogenase/oxidase N-terminal" evidence="8">
    <location>
        <begin position="24"/>
        <end position="137"/>
    </location>
</feature>
<name>A0A6J7UAW3_9ZZZZ</name>
<dbReference type="GO" id="GO:0016627">
    <property type="term" value="F:oxidoreductase activity, acting on the CH-CH group of donors"/>
    <property type="evidence" value="ECO:0007669"/>
    <property type="project" value="InterPro"/>
</dbReference>
<evidence type="ECO:0000256" key="3">
    <source>
        <dbReference type="ARBA" id="ARBA00022630"/>
    </source>
</evidence>
<dbReference type="InterPro" id="IPR046373">
    <property type="entry name" value="Acyl-CoA_Oxase/DH_mid-dom_sf"/>
</dbReference>
<dbReference type="InterPro" id="IPR013786">
    <property type="entry name" value="AcylCoA_DH/ox_N"/>
</dbReference>
<reference evidence="10" key="1">
    <citation type="submission" date="2020-05" db="EMBL/GenBank/DDBJ databases">
        <authorList>
            <person name="Chiriac C."/>
            <person name="Salcher M."/>
            <person name="Ghai R."/>
            <person name="Kavagutti S V."/>
        </authorList>
    </citation>
    <scope>NUCLEOTIDE SEQUENCE</scope>
</reference>
<accession>A0A6J7UAW3</accession>
<dbReference type="PANTHER" id="PTHR43292">
    <property type="entry name" value="ACYL-COA DEHYDROGENASE"/>
    <property type="match status" value="1"/>
</dbReference>
<evidence type="ECO:0000259" key="7">
    <source>
        <dbReference type="Pfam" id="PF02770"/>
    </source>
</evidence>
<dbReference type="EMBL" id="CAFBPN010000030">
    <property type="protein sequence ID" value="CAB5018582.1"/>
    <property type="molecule type" value="Genomic_DNA"/>
</dbReference>
<gene>
    <name evidence="9" type="ORF">UFOPK4098_00721</name>
    <name evidence="10" type="ORF">UFOPK4347_00376</name>
</gene>
<comment type="similarity">
    <text evidence="2">Belongs to the acyl-CoA dehydrogenase family.</text>
</comment>
<organism evidence="10">
    <name type="scientific">freshwater metagenome</name>
    <dbReference type="NCBI Taxonomy" id="449393"/>
    <lineage>
        <taxon>unclassified sequences</taxon>
        <taxon>metagenomes</taxon>
        <taxon>ecological metagenomes</taxon>
    </lineage>
</organism>
<dbReference type="Pfam" id="PF02771">
    <property type="entry name" value="Acyl-CoA_dh_N"/>
    <property type="match status" value="1"/>
</dbReference>
<keyword evidence="5" id="KW-0560">Oxidoreductase</keyword>
<dbReference type="SUPFAM" id="SSF47203">
    <property type="entry name" value="Acyl-CoA dehydrogenase C-terminal domain-like"/>
    <property type="match status" value="1"/>
</dbReference>
<dbReference type="Pfam" id="PF02770">
    <property type="entry name" value="Acyl-CoA_dh_M"/>
    <property type="match status" value="1"/>
</dbReference>
<dbReference type="InterPro" id="IPR006091">
    <property type="entry name" value="Acyl-CoA_Oxase/DH_mid-dom"/>
</dbReference>
<dbReference type="AlphaFoldDB" id="A0A6J7UAW3"/>